<organism evidence="1">
    <name type="scientific">Anguilla anguilla</name>
    <name type="common">European freshwater eel</name>
    <name type="synonym">Muraena anguilla</name>
    <dbReference type="NCBI Taxonomy" id="7936"/>
    <lineage>
        <taxon>Eukaryota</taxon>
        <taxon>Metazoa</taxon>
        <taxon>Chordata</taxon>
        <taxon>Craniata</taxon>
        <taxon>Vertebrata</taxon>
        <taxon>Euteleostomi</taxon>
        <taxon>Actinopterygii</taxon>
        <taxon>Neopterygii</taxon>
        <taxon>Teleostei</taxon>
        <taxon>Anguilliformes</taxon>
        <taxon>Anguillidae</taxon>
        <taxon>Anguilla</taxon>
    </lineage>
</organism>
<name>A0A0E9W6E8_ANGAN</name>
<dbReference type="AlphaFoldDB" id="A0A0E9W6E8"/>
<accession>A0A0E9W6E8</accession>
<reference evidence="1" key="1">
    <citation type="submission" date="2014-11" db="EMBL/GenBank/DDBJ databases">
        <authorList>
            <person name="Amaro Gonzalez C."/>
        </authorList>
    </citation>
    <scope>NUCLEOTIDE SEQUENCE</scope>
</reference>
<sequence length="87" mass="9919">MFICMFPSIVQPLINCPISGITFHRYARFVRWKMRVAWRGENSAPPSTVSEFQLPIALERVLTLVTTHGHNLSTQDPHQKVSNVSIL</sequence>
<dbReference type="EMBL" id="GBXM01022706">
    <property type="protein sequence ID" value="JAH85871.1"/>
    <property type="molecule type" value="Transcribed_RNA"/>
</dbReference>
<proteinExistence type="predicted"/>
<reference evidence="1" key="2">
    <citation type="journal article" date="2015" name="Fish Shellfish Immunol.">
        <title>Early steps in the European eel (Anguilla anguilla)-Vibrio vulnificus interaction in the gills: Role of the RtxA13 toxin.</title>
        <authorList>
            <person name="Callol A."/>
            <person name="Pajuelo D."/>
            <person name="Ebbesson L."/>
            <person name="Teles M."/>
            <person name="MacKenzie S."/>
            <person name="Amaro C."/>
        </authorList>
    </citation>
    <scope>NUCLEOTIDE SEQUENCE</scope>
</reference>
<protein>
    <submittedName>
        <fullName evidence="1">Uncharacterized protein</fullName>
    </submittedName>
</protein>
<evidence type="ECO:0000313" key="1">
    <source>
        <dbReference type="EMBL" id="JAH85871.1"/>
    </source>
</evidence>